<evidence type="ECO:0000256" key="5">
    <source>
        <dbReference type="ARBA" id="ARBA00023136"/>
    </source>
</evidence>
<comment type="similarity">
    <text evidence="2">Belongs to the chloride channel CLIC family.</text>
</comment>
<dbReference type="WBParaSite" id="jg7532">
    <property type="protein sequence ID" value="jg7532"/>
    <property type="gene ID" value="jg7532"/>
</dbReference>
<proteinExistence type="inferred from homology"/>
<dbReference type="GO" id="GO:0005737">
    <property type="term" value="C:cytoplasm"/>
    <property type="evidence" value="ECO:0007669"/>
    <property type="project" value="TreeGrafter"/>
</dbReference>
<evidence type="ECO:0000259" key="6">
    <source>
        <dbReference type="Pfam" id="PF22441"/>
    </source>
</evidence>
<dbReference type="Gene3D" id="3.40.30.10">
    <property type="entry name" value="Glutaredoxin"/>
    <property type="match status" value="1"/>
</dbReference>
<dbReference type="AlphaFoldDB" id="A0A915EJY4"/>
<feature type="domain" description="CLIC N-terminal" evidence="6">
    <location>
        <begin position="97"/>
        <end position="164"/>
    </location>
</feature>
<comment type="subcellular location">
    <subcellularLocation>
        <location evidence="1">Membrane</location>
        <topology evidence="1">Single-pass membrane protein</topology>
    </subcellularLocation>
</comment>
<accession>A0A915EJY4</accession>
<keyword evidence="4" id="KW-1133">Transmembrane helix</keyword>
<dbReference type="Gene3D" id="1.20.1050.10">
    <property type="match status" value="1"/>
</dbReference>
<dbReference type="GO" id="GO:0016324">
    <property type="term" value="C:apical plasma membrane"/>
    <property type="evidence" value="ECO:0007669"/>
    <property type="project" value="TreeGrafter"/>
</dbReference>
<evidence type="ECO:0000313" key="7">
    <source>
        <dbReference type="Proteomes" id="UP000887574"/>
    </source>
</evidence>
<organism evidence="7 8">
    <name type="scientific">Ditylenchus dipsaci</name>
    <dbReference type="NCBI Taxonomy" id="166011"/>
    <lineage>
        <taxon>Eukaryota</taxon>
        <taxon>Metazoa</taxon>
        <taxon>Ecdysozoa</taxon>
        <taxon>Nematoda</taxon>
        <taxon>Chromadorea</taxon>
        <taxon>Rhabditida</taxon>
        <taxon>Tylenchina</taxon>
        <taxon>Tylenchomorpha</taxon>
        <taxon>Sphaerularioidea</taxon>
        <taxon>Anguinidae</taxon>
        <taxon>Anguininae</taxon>
        <taxon>Ditylenchus</taxon>
    </lineage>
</organism>
<keyword evidence="5" id="KW-0472">Membrane</keyword>
<dbReference type="InterPro" id="IPR036282">
    <property type="entry name" value="Glutathione-S-Trfase_C_sf"/>
</dbReference>
<evidence type="ECO:0000256" key="3">
    <source>
        <dbReference type="ARBA" id="ARBA00022692"/>
    </source>
</evidence>
<dbReference type="PANTHER" id="PTHR43920">
    <property type="entry name" value="CHLORIDE INTRACELLULAR CHANNEL, ISOFORM A"/>
    <property type="match status" value="1"/>
</dbReference>
<dbReference type="PANTHER" id="PTHR43920:SF5">
    <property type="entry name" value="CHLORIDE INTRACELLULAR CHANNEL CLIC"/>
    <property type="match status" value="1"/>
</dbReference>
<dbReference type="Pfam" id="PF22441">
    <property type="entry name" value="CLIC-like_N"/>
    <property type="match status" value="1"/>
</dbReference>
<evidence type="ECO:0000256" key="2">
    <source>
        <dbReference type="ARBA" id="ARBA00007655"/>
    </source>
</evidence>
<evidence type="ECO:0000256" key="1">
    <source>
        <dbReference type="ARBA" id="ARBA00004167"/>
    </source>
</evidence>
<reference evidence="8" key="1">
    <citation type="submission" date="2022-11" db="UniProtKB">
        <authorList>
            <consortium name="WormBaseParasite"/>
        </authorList>
    </citation>
    <scope>IDENTIFICATION</scope>
</reference>
<dbReference type="Proteomes" id="UP000887574">
    <property type="component" value="Unplaced"/>
</dbReference>
<protein>
    <recommendedName>
        <fullName evidence="6">CLIC N-terminal domain-containing protein</fullName>
    </recommendedName>
</protein>
<evidence type="ECO:0000313" key="8">
    <source>
        <dbReference type="WBParaSite" id="jg7532"/>
    </source>
</evidence>
<dbReference type="InterPro" id="IPR053823">
    <property type="entry name" value="CLIC_N"/>
</dbReference>
<dbReference type="GO" id="GO:0005254">
    <property type="term" value="F:chloride channel activity"/>
    <property type="evidence" value="ECO:0007669"/>
    <property type="project" value="TreeGrafter"/>
</dbReference>
<dbReference type="SUPFAM" id="SSF47616">
    <property type="entry name" value="GST C-terminal domain-like"/>
    <property type="match status" value="1"/>
</dbReference>
<sequence>MDPAMLIQKIQLDKAVNICSGRPGNIYFLTEEKQFQLAIQLADQNESLVDAVNLVEIKRRMALELFNHKKFAECFNIHLQIKTVQSMSVQSLDAVKPLLELHVKASGIDNHRIGACLFCQEYWMELFVLYKAGAVHVEVKTVNTNSEAFKKMFLGAQPPLMEEKEKDAIYSDNEEIEGRIFHLSQEFNVPLFEKDAVVEKSIENLYRNFKFFMKKKADHDKGKPHPSLIASLPEPIALLHKKFVEHLAKINQLMCERKSRYLVGEVITQYDCELMPRLHHMRIAGERLLGFEISHELIYLWNYIWTAYKTDSFNESCPCDQDIIYHYKEQLNVVTNLRETLQTPTKTQTIPQDIIDEIDRLGLQESHVEQL</sequence>
<evidence type="ECO:0000256" key="4">
    <source>
        <dbReference type="ARBA" id="ARBA00022989"/>
    </source>
</evidence>
<keyword evidence="7" id="KW-1185">Reference proteome</keyword>
<keyword evidence="3" id="KW-0812">Transmembrane</keyword>
<name>A0A915EJY4_9BILA</name>